<dbReference type="Proteomes" id="UP000267524">
    <property type="component" value="Unassembled WGS sequence"/>
</dbReference>
<organism evidence="2 3">
    <name type="scientific">Chryseobacterium nematophagum</name>
    <dbReference type="NCBI Taxonomy" id="2305228"/>
    <lineage>
        <taxon>Bacteria</taxon>
        <taxon>Pseudomonadati</taxon>
        <taxon>Bacteroidota</taxon>
        <taxon>Flavobacteriia</taxon>
        <taxon>Flavobacteriales</taxon>
        <taxon>Weeksellaceae</taxon>
        <taxon>Chryseobacterium group</taxon>
        <taxon>Chryseobacterium</taxon>
    </lineage>
</organism>
<dbReference type="Pfam" id="PF01370">
    <property type="entry name" value="Epimerase"/>
    <property type="match status" value="1"/>
</dbReference>
<dbReference type="InterPro" id="IPR036291">
    <property type="entry name" value="NAD(P)-bd_dom_sf"/>
</dbReference>
<evidence type="ECO:0000313" key="2">
    <source>
        <dbReference type="EMBL" id="RMZ61046.1"/>
    </source>
</evidence>
<reference evidence="2 3" key="1">
    <citation type="submission" date="2018-08" db="EMBL/GenBank/DDBJ databases">
        <title>Chryseobacterium nematophagum: a novel matrix digesting pathogen of nematodes.</title>
        <authorList>
            <person name="Page A."/>
            <person name="Roberts M."/>
            <person name="Felix M.-A."/>
            <person name="Weir W."/>
        </authorList>
    </citation>
    <scope>NUCLEOTIDE SEQUENCE [LARGE SCALE GENOMIC DNA]</scope>
    <source>
        <strain evidence="2 3">JUb275</strain>
    </source>
</reference>
<accession>A0A3M7LHG8</accession>
<evidence type="ECO:0000259" key="1">
    <source>
        <dbReference type="Pfam" id="PF01370"/>
    </source>
</evidence>
<gene>
    <name evidence="2" type="ORF">D1632_03505</name>
</gene>
<comment type="caution">
    <text evidence="2">The sequence shown here is derived from an EMBL/GenBank/DDBJ whole genome shotgun (WGS) entry which is preliminary data.</text>
</comment>
<keyword evidence="3" id="KW-1185">Reference proteome</keyword>
<sequence>MIIGNGILANALIPYDRDDIIFFASGVSNSLETRNSEFEREITLLQTTLEKNVNKKLVYFSTCSIYDSSKTQSPYVLHKLNIESKIVQDFENFAIFRIGNAIGKGGNPNTLINFLKNSIESRTKIWVHKNAGRSIIGVNDIALFINLHLNSINKKIINLSYPHQFAPIDIVFSLEKYLGRKACYEIINEGDFYDIEFEKLIYDYFENISATKYLDKTIALYI</sequence>
<dbReference type="AlphaFoldDB" id="A0A3M7LHG8"/>
<dbReference type="SUPFAM" id="SSF51735">
    <property type="entry name" value="NAD(P)-binding Rossmann-fold domains"/>
    <property type="match status" value="1"/>
</dbReference>
<dbReference type="EMBL" id="QWIV01000005">
    <property type="protein sequence ID" value="RMZ61046.1"/>
    <property type="molecule type" value="Genomic_DNA"/>
</dbReference>
<dbReference type="Gene3D" id="3.40.50.720">
    <property type="entry name" value="NAD(P)-binding Rossmann-like Domain"/>
    <property type="match status" value="1"/>
</dbReference>
<proteinExistence type="predicted"/>
<evidence type="ECO:0000313" key="3">
    <source>
        <dbReference type="Proteomes" id="UP000267524"/>
    </source>
</evidence>
<dbReference type="InterPro" id="IPR001509">
    <property type="entry name" value="Epimerase_deHydtase"/>
</dbReference>
<protein>
    <submittedName>
        <fullName evidence="2">NAD(P)-dependent oxidoreductase</fullName>
    </submittedName>
</protein>
<name>A0A3M7LHG8_9FLAO</name>
<feature type="domain" description="NAD-dependent epimerase/dehydratase" evidence="1">
    <location>
        <begin position="29"/>
        <end position="158"/>
    </location>
</feature>
<dbReference type="RefSeq" id="WP_122545851.1">
    <property type="nucleotide sequence ID" value="NZ_QWIV01000005.1"/>
</dbReference>